<feature type="region of interest" description="Disordered" evidence="1">
    <location>
        <begin position="75"/>
        <end position="108"/>
    </location>
</feature>
<feature type="signal peptide" evidence="2">
    <location>
        <begin position="1"/>
        <end position="42"/>
    </location>
</feature>
<name>A0A2S2PTD5_SCHGA</name>
<protein>
    <recommendedName>
        <fullName evidence="4">Secreted protein</fullName>
    </recommendedName>
</protein>
<evidence type="ECO:0000256" key="1">
    <source>
        <dbReference type="SAM" id="MobiDB-lite"/>
    </source>
</evidence>
<evidence type="ECO:0000313" key="3">
    <source>
        <dbReference type="EMBL" id="MBY32742.1"/>
    </source>
</evidence>
<feature type="region of interest" description="Disordered" evidence="1">
    <location>
        <begin position="134"/>
        <end position="156"/>
    </location>
</feature>
<evidence type="ECO:0008006" key="4">
    <source>
        <dbReference type="Google" id="ProtNLM"/>
    </source>
</evidence>
<evidence type="ECO:0000256" key="2">
    <source>
        <dbReference type="SAM" id="SignalP"/>
    </source>
</evidence>
<sequence>MCNAHGRQHLCDPRDAHASHVIRLSAAFAFAALIAVVDETRATPVSPAGRHDVSNDCGDVLTAVNQFESLVRSAAAGKRPFAGPSSEQNVANDSDEGRRHAAAVTSQRPVCMKMSRSSGGFGEMVRRAIGKFKHDSGHRTSIAPSPVSGGITAPPSHRLVLLQRR</sequence>
<dbReference type="AlphaFoldDB" id="A0A2S2PTD5"/>
<feature type="chain" id="PRO_5015672124" description="Secreted protein" evidence="2">
    <location>
        <begin position="43"/>
        <end position="165"/>
    </location>
</feature>
<accession>A0A2S2PTD5</accession>
<keyword evidence="2" id="KW-0732">Signal</keyword>
<reference evidence="3" key="1">
    <citation type="submission" date="2018-04" db="EMBL/GenBank/DDBJ databases">
        <title>Transcriptome of Schizaphis graminum biotype I.</title>
        <authorList>
            <person name="Scully E.D."/>
            <person name="Geib S.M."/>
            <person name="Palmer N.A."/>
            <person name="Koch K."/>
            <person name="Bradshaw J."/>
            <person name="Heng-Moss T."/>
            <person name="Sarath G."/>
        </authorList>
    </citation>
    <scope>NUCLEOTIDE SEQUENCE</scope>
</reference>
<organism evidence="3">
    <name type="scientific">Schizaphis graminum</name>
    <name type="common">Green bug aphid</name>
    <dbReference type="NCBI Taxonomy" id="13262"/>
    <lineage>
        <taxon>Eukaryota</taxon>
        <taxon>Metazoa</taxon>
        <taxon>Ecdysozoa</taxon>
        <taxon>Arthropoda</taxon>
        <taxon>Hexapoda</taxon>
        <taxon>Insecta</taxon>
        <taxon>Pterygota</taxon>
        <taxon>Neoptera</taxon>
        <taxon>Paraneoptera</taxon>
        <taxon>Hemiptera</taxon>
        <taxon>Sternorrhyncha</taxon>
        <taxon>Aphidomorpha</taxon>
        <taxon>Aphidoidea</taxon>
        <taxon>Aphididae</taxon>
        <taxon>Aphidini</taxon>
        <taxon>Schizaphis</taxon>
    </lineage>
</organism>
<dbReference type="EMBL" id="GGMR01020123">
    <property type="protein sequence ID" value="MBY32742.1"/>
    <property type="molecule type" value="Transcribed_RNA"/>
</dbReference>
<gene>
    <name evidence="3" type="ORF">g.74806</name>
</gene>
<proteinExistence type="predicted"/>